<name>A0ACC2QLL9_9NEOP</name>
<evidence type="ECO:0000313" key="1">
    <source>
        <dbReference type="EMBL" id="KAJ8720624.1"/>
    </source>
</evidence>
<protein>
    <submittedName>
        <fullName evidence="1">Uncharacterized protein</fullName>
    </submittedName>
</protein>
<keyword evidence="2" id="KW-1185">Reference proteome</keyword>
<proteinExistence type="predicted"/>
<accession>A0ACC2QLL9</accession>
<dbReference type="EMBL" id="CM056795">
    <property type="protein sequence ID" value="KAJ8720624.1"/>
    <property type="molecule type" value="Genomic_DNA"/>
</dbReference>
<comment type="caution">
    <text evidence="1">The sequence shown here is derived from an EMBL/GenBank/DDBJ whole genome shotgun (WGS) entry which is preliminary data.</text>
</comment>
<gene>
    <name evidence="1" type="ORF">PYW08_006089</name>
</gene>
<sequence>MWLDMKSKDSFNDAAFLGEQIFINLFIKYNTAIPSSAAVERLFSTEKNTRSLKGRKCAKGTVESDHLSEDEHPIVDDVSHMNTMLDQIQKSFSQDDLIAILSGEINTDAAETVQYADEQVLVNRLECTPRDYFSDGMPVSSASSQIVIQPLDEQFSTRSLDIDTVFQQNQINNEAMDITNTQSNQQEPVLNMPPESRNVPSNTPRPSYSDMQNRERL</sequence>
<organism evidence="1 2">
    <name type="scientific">Mythimna loreyi</name>
    <dbReference type="NCBI Taxonomy" id="667449"/>
    <lineage>
        <taxon>Eukaryota</taxon>
        <taxon>Metazoa</taxon>
        <taxon>Ecdysozoa</taxon>
        <taxon>Arthropoda</taxon>
        <taxon>Hexapoda</taxon>
        <taxon>Insecta</taxon>
        <taxon>Pterygota</taxon>
        <taxon>Neoptera</taxon>
        <taxon>Endopterygota</taxon>
        <taxon>Lepidoptera</taxon>
        <taxon>Glossata</taxon>
        <taxon>Ditrysia</taxon>
        <taxon>Noctuoidea</taxon>
        <taxon>Noctuidae</taxon>
        <taxon>Noctuinae</taxon>
        <taxon>Hadenini</taxon>
        <taxon>Mythimna</taxon>
    </lineage>
</organism>
<reference evidence="1" key="1">
    <citation type="submission" date="2023-03" db="EMBL/GenBank/DDBJ databases">
        <title>Chromosome-level genomes of two armyworms, Mythimna separata and Mythimna loreyi, provide insights into the biosynthesis and reception of sex pheromones.</title>
        <authorList>
            <person name="Zhao H."/>
        </authorList>
    </citation>
    <scope>NUCLEOTIDE SEQUENCE</scope>
    <source>
        <strain evidence="1">BeijingLab</strain>
    </source>
</reference>
<evidence type="ECO:0000313" key="2">
    <source>
        <dbReference type="Proteomes" id="UP001231649"/>
    </source>
</evidence>
<dbReference type="Proteomes" id="UP001231649">
    <property type="component" value="Chromosome 19"/>
</dbReference>